<reference evidence="1" key="1">
    <citation type="submission" date="2020-10" db="EMBL/GenBank/DDBJ databases">
        <authorList>
            <person name="Gilroy R."/>
        </authorList>
    </citation>
    <scope>NUCLEOTIDE SEQUENCE</scope>
    <source>
        <strain evidence="1">11300</strain>
    </source>
</reference>
<dbReference type="AlphaFoldDB" id="A0A9D1I6H9"/>
<gene>
    <name evidence="1" type="ORF">IAD16_09790</name>
</gene>
<evidence type="ECO:0000313" key="2">
    <source>
        <dbReference type="Proteomes" id="UP000824091"/>
    </source>
</evidence>
<dbReference type="Proteomes" id="UP000824091">
    <property type="component" value="Unassembled WGS sequence"/>
</dbReference>
<evidence type="ECO:0008006" key="3">
    <source>
        <dbReference type="Google" id="ProtNLM"/>
    </source>
</evidence>
<name>A0A9D1I6H9_9FIRM</name>
<evidence type="ECO:0000313" key="1">
    <source>
        <dbReference type="EMBL" id="HIU28647.1"/>
    </source>
</evidence>
<organism evidence="1 2">
    <name type="scientific">Candidatus Fimisoma avicola</name>
    <dbReference type="NCBI Taxonomy" id="2840826"/>
    <lineage>
        <taxon>Bacteria</taxon>
        <taxon>Bacillati</taxon>
        <taxon>Bacillota</taxon>
        <taxon>Clostridia</taxon>
        <taxon>Eubacteriales</taxon>
        <taxon>Candidatus Fimisoma</taxon>
    </lineage>
</organism>
<dbReference type="EMBL" id="DVMO01000151">
    <property type="protein sequence ID" value="HIU28647.1"/>
    <property type="molecule type" value="Genomic_DNA"/>
</dbReference>
<proteinExistence type="predicted"/>
<reference evidence="1" key="2">
    <citation type="journal article" date="2021" name="PeerJ">
        <title>Extensive microbial diversity within the chicken gut microbiome revealed by metagenomics and culture.</title>
        <authorList>
            <person name="Gilroy R."/>
            <person name="Ravi A."/>
            <person name="Getino M."/>
            <person name="Pursley I."/>
            <person name="Horton D.L."/>
            <person name="Alikhan N.F."/>
            <person name="Baker D."/>
            <person name="Gharbi K."/>
            <person name="Hall N."/>
            <person name="Watson M."/>
            <person name="Adriaenssens E.M."/>
            <person name="Foster-Nyarko E."/>
            <person name="Jarju S."/>
            <person name="Secka A."/>
            <person name="Antonio M."/>
            <person name="Oren A."/>
            <person name="Chaudhuri R.R."/>
            <person name="La Ragione R."/>
            <person name="Hildebrand F."/>
            <person name="Pallen M.J."/>
        </authorList>
    </citation>
    <scope>NUCLEOTIDE SEQUENCE</scope>
    <source>
        <strain evidence="1">11300</strain>
    </source>
</reference>
<protein>
    <recommendedName>
        <fullName evidence="3">Asp23/Gls24 family envelope stress response protein</fullName>
    </recommendedName>
</protein>
<sequence length="135" mass="15047">MTLTKTTALGDITVNDSVIAKAIIRSAQTARNKVFLSNQQGRLLGSHSRVSSGDMLDNYIIEEKDEKYRITFYVVLSFGTSIKNVTQTVLDALEKEMSAMFPEYGGELIMKIVGIKSKNIAPRDIEVKREYGPAR</sequence>
<comment type="caution">
    <text evidence="1">The sequence shown here is derived from an EMBL/GenBank/DDBJ whole genome shotgun (WGS) entry which is preliminary data.</text>
</comment>
<accession>A0A9D1I6H9</accession>